<feature type="compositionally biased region" description="Basic residues" evidence="1">
    <location>
        <begin position="767"/>
        <end position="777"/>
    </location>
</feature>
<feature type="compositionally biased region" description="Low complexity" evidence="1">
    <location>
        <begin position="1140"/>
        <end position="1183"/>
    </location>
</feature>
<feature type="region of interest" description="Disordered" evidence="1">
    <location>
        <begin position="799"/>
        <end position="820"/>
    </location>
</feature>
<feature type="region of interest" description="Disordered" evidence="1">
    <location>
        <begin position="660"/>
        <end position="708"/>
    </location>
</feature>
<feature type="compositionally biased region" description="Low complexity" evidence="1">
    <location>
        <begin position="1091"/>
        <end position="1114"/>
    </location>
</feature>
<dbReference type="STRING" id="578462.A0A0L0RW48"/>
<evidence type="ECO:0000259" key="2">
    <source>
        <dbReference type="PROSITE" id="PS51299"/>
    </source>
</evidence>
<feature type="compositionally biased region" description="Low complexity" evidence="1">
    <location>
        <begin position="1026"/>
        <end position="1035"/>
    </location>
</feature>
<organism evidence="3 4">
    <name type="scientific">Allomyces macrogynus (strain ATCC 38327)</name>
    <name type="common">Allomyces javanicus var. macrogynus</name>
    <dbReference type="NCBI Taxonomy" id="578462"/>
    <lineage>
        <taxon>Eukaryota</taxon>
        <taxon>Fungi</taxon>
        <taxon>Fungi incertae sedis</taxon>
        <taxon>Blastocladiomycota</taxon>
        <taxon>Blastocladiomycetes</taxon>
        <taxon>Blastocladiales</taxon>
        <taxon>Blastocladiaceae</taxon>
        <taxon>Allomyces</taxon>
    </lineage>
</organism>
<feature type="compositionally biased region" description="Low complexity" evidence="1">
    <location>
        <begin position="485"/>
        <end position="495"/>
    </location>
</feature>
<feature type="compositionally biased region" description="Low complexity" evidence="1">
    <location>
        <begin position="14"/>
        <end position="58"/>
    </location>
</feature>
<reference evidence="4" key="2">
    <citation type="submission" date="2009-11" db="EMBL/GenBank/DDBJ databases">
        <title>The Genome Sequence of Allomyces macrogynus strain ATCC 38327.</title>
        <authorList>
            <consortium name="The Broad Institute Genome Sequencing Platform"/>
            <person name="Russ C."/>
            <person name="Cuomo C."/>
            <person name="Shea T."/>
            <person name="Young S.K."/>
            <person name="Zeng Q."/>
            <person name="Koehrsen M."/>
            <person name="Haas B."/>
            <person name="Borodovsky M."/>
            <person name="Guigo R."/>
            <person name="Alvarado L."/>
            <person name="Berlin A."/>
            <person name="Borenstein D."/>
            <person name="Chen Z."/>
            <person name="Engels R."/>
            <person name="Freedman E."/>
            <person name="Gellesch M."/>
            <person name="Goldberg J."/>
            <person name="Griggs A."/>
            <person name="Gujja S."/>
            <person name="Heiman D."/>
            <person name="Hepburn T."/>
            <person name="Howarth C."/>
            <person name="Jen D."/>
            <person name="Larson L."/>
            <person name="Lewis B."/>
            <person name="Mehta T."/>
            <person name="Park D."/>
            <person name="Pearson M."/>
            <person name="Roberts A."/>
            <person name="Saif S."/>
            <person name="Shenoy N."/>
            <person name="Sisk P."/>
            <person name="Stolte C."/>
            <person name="Sykes S."/>
            <person name="Walk T."/>
            <person name="White J."/>
            <person name="Yandava C."/>
            <person name="Burger G."/>
            <person name="Gray M.W."/>
            <person name="Holland P.W.H."/>
            <person name="King N."/>
            <person name="Lang F.B.F."/>
            <person name="Roger A.J."/>
            <person name="Ruiz-Trillo I."/>
            <person name="Lander E."/>
            <person name="Nusbaum C."/>
        </authorList>
    </citation>
    <scope>NUCLEOTIDE SEQUENCE [LARGE SCALE GENOMIC DNA]</scope>
    <source>
        <strain evidence="4">ATCC 38327</strain>
    </source>
</reference>
<feature type="region of interest" description="Disordered" evidence="1">
    <location>
        <begin position="459"/>
        <end position="512"/>
    </location>
</feature>
<evidence type="ECO:0000313" key="4">
    <source>
        <dbReference type="Proteomes" id="UP000054350"/>
    </source>
</evidence>
<dbReference type="PROSITE" id="PS51299">
    <property type="entry name" value="HTH_APSES"/>
    <property type="match status" value="1"/>
</dbReference>
<dbReference type="OMA" id="HNENEAM"/>
<name>A0A0L0RW48_ALLM3</name>
<feature type="compositionally biased region" description="Low complexity" evidence="1">
    <location>
        <begin position="799"/>
        <end position="814"/>
    </location>
</feature>
<feature type="region of interest" description="Disordered" evidence="1">
    <location>
        <begin position="869"/>
        <end position="923"/>
    </location>
</feature>
<gene>
    <name evidence="3" type="ORF">AMAG_00584</name>
</gene>
<dbReference type="InterPro" id="IPR003163">
    <property type="entry name" value="Tscrpt_reg_HTH_APSES-type"/>
</dbReference>
<feature type="region of interest" description="Disordered" evidence="1">
    <location>
        <begin position="1"/>
        <end position="67"/>
    </location>
</feature>
<accession>A0A0L0RW48</accession>
<feature type="compositionally biased region" description="Acidic residues" evidence="1">
    <location>
        <begin position="875"/>
        <end position="904"/>
    </location>
</feature>
<reference evidence="3 4" key="1">
    <citation type="submission" date="2009-11" db="EMBL/GenBank/DDBJ databases">
        <title>Annotation of Allomyces macrogynus ATCC 38327.</title>
        <authorList>
            <consortium name="The Broad Institute Genome Sequencing Platform"/>
            <person name="Russ C."/>
            <person name="Cuomo C."/>
            <person name="Burger G."/>
            <person name="Gray M.W."/>
            <person name="Holland P.W.H."/>
            <person name="King N."/>
            <person name="Lang F.B.F."/>
            <person name="Roger A.J."/>
            <person name="Ruiz-Trillo I."/>
            <person name="Young S.K."/>
            <person name="Zeng Q."/>
            <person name="Gargeya S."/>
            <person name="Fitzgerald M."/>
            <person name="Haas B."/>
            <person name="Abouelleil A."/>
            <person name="Alvarado L."/>
            <person name="Arachchi H.M."/>
            <person name="Berlin A."/>
            <person name="Chapman S.B."/>
            <person name="Gearin G."/>
            <person name="Goldberg J."/>
            <person name="Griggs A."/>
            <person name="Gujja S."/>
            <person name="Hansen M."/>
            <person name="Heiman D."/>
            <person name="Howarth C."/>
            <person name="Larimer J."/>
            <person name="Lui A."/>
            <person name="MacDonald P.J.P."/>
            <person name="McCowen C."/>
            <person name="Montmayeur A."/>
            <person name="Murphy C."/>
            <person name="Neiman D."/>
            <person name="Pearson M."/>
            <person name="Priest M."/>
            <person name="Roberts A."/>
            <person name="Saif S."/>
            <person name="Shea T."/>
            <person name="Sisk P."/>
            <person name="Stolte C."/>
            <person name="Sykes S."/>
            <person name="Wortman J."/>
            <person name="Nusbaum C."/>
            <person name="Birren B."/>
        </authorList>
    </citation>
    <scope>NUCLEOTIDE SEQUENCE [LARGE SCALE GENOMIC DNA]</scope>
    <source>
        <strain evidence="3 4">ATCC 38327</strain>
    </source>
</reference>
<feature type="region of interest" description="Disordered" evidence="1">
    <location>
        <begin position="976"/>
        <end position="1264"/>
    </location>
</feature>
<feature type="region of interest" description="Disordered" evidence="1">
    <location>
        <begin position="414"/>
        <end position="440"/>
    </location>
</feature>
<feature type="compositionally biased region" description="Low complexity" evidence="1">
    <location>
        <begin position="215"/>
        <end position="241"/>
    </location>
</feature>
<dbReference type="EMBL" id="GG745328">
    <property type="protein sequence ID" value="KNE54622.1"/>
    <property type="molecule type" value="Genomic_DNA"/>
</dbReference>
<evidence type="ECO:0000256" key="1">
    <source>
        <dbReference type="SAM" id="MobiDB-lite"/>
    </source>
</evidence>
<feature type="compositionally biased region" description="Pro residues" evidence="1">
    <location>
        <begin position="466"/>
        <end position="484"/>
    </location>
</feature>
<dbReference type="InterPro" id="IPR036887">
    <property type="entry name" value="HTH_APSES_sf"/>
</dbReference>
<dbReference type="Proteomes" id="UP000054350">
    <property type="component" value="Unassembled WGS sequence"/>
</dbReference>
<feature type="compositionally biased region" description="Low complexity" evidence="1">
    <location>
        <begin position="285"/>
        <end position="308"/>
    </location>
</feature>
<feature type="compositionally biased region" description="Basic and acidic residues" evidence="1">
    <location>
        <begin position="203"/>
        <end position="214"/>
    </location>
</feature>
<feature type="domain" description="HTH APSES-type" evidence="2">
    <location>
        <begin position="496"/>
        <end position="621"/>
    </location>
</feature>
<feature type="region of interest" description="Disordered" evidence="1">
    <location>
        <begin position="91"/>
        <end position="319"/>
    </location>
</feature>
<feature type="compositionally biased region" description="Pro residues" evidence="1">
    <location>
        <begin position="98"/>
        <end position="112"/>
    </location>
</feature>
<keyword evidence="4" id="KW-1185">Reference proteome</keyword>
<feature type="region of interest" description="Disordered" evidence="1">
    <location>
        <begin position="750"/>
        <end position="781"/>
    </location>
</feature>
<feature type="compositionally biased region" description="Low complexity" evidence="1">
    <location>
        <begin position="1193"/>
        <end position="1208"/>
    </location>
</feature>
<dbReference type="VEuPathDB" id="FungiDB:AMAG_00584"/>
<feature type="compositionally biased region" description="Polar residues" evidence="1">
    <location>
        <begin position="1067"/>
        <end position="1076"/>
    </location>
</feature>
<feature type="compositionally biased region" description="Acidic residues" evidence="1">
    <location>
        <begin position="1243"/>
        <end position="1253"/>
    </location>
</feature>
<dbReference type="Gene3D" id="3.10.260.10">
    <property type="entry name" value="Transcription regulator HTH, APSES-type DNA-binding domain"/>
    <property type="match status" value="1"/>
</dbReference>
<dbReference type="OrthoDB" id="5597783at2759"/>
<dbReference type="GO" id="GO:0003677">
    <property type="term" value="F:DNA binding"/>
    <property type="evidence" value="ECO:0007669"/>
    <property type="project" value="InterPro"/>
</dbReference>
<evidence type="ECO:0000313" key="3">
    <source>
        <dbReference type="EMBL" id="KNE54622.1"/>
    </source>
</evidence>
<feature type="compositionally biased region" description="Acidic residues" evidence="1">
    <location>
        <begin position="976"/>
        <end position="994"/>
    </location>
</feature>
<sequence>MVPSSAPSAAARQLPASGLPSSSASPAPSLPSYSDASAPTSTTSSSASDSLSPILSSPPASPAPHRALHASHASMMLTGLFADGFFLPDDYGADPPADALPPPPAADPPDAPVDPLLHRSRKASLSGAWADMPGGPMSTSSGSSSTLSSSAHRKRKFSNLSPANHHWNDARHAGGPSPGGTLTSSHVLAGLRMRRPSVLAAVARERERARERDLAATMDPPTTASSSASTSSTATDGADTGPTFAMPDPKSFFASIFEDSEPDSDPDEHGNDHRGSPPTSPPPTQSASAASLLSWPASGPFSASGSATPPRPRAPDGPWTAAVHRMLADLPRIDPTSPLPPSLPPIILTLVEGVPVFLCVLSLPANSESSDSLDLDQARTLGSSALASPPLAPTSTGSAMAAAAANAWWLNRPPKEARHGRPKSPRLAGSTGNAGGSSPNMTASPAVFMLGPAAMTSGNGATAAVPPHPLVLPRSPHGPRPPSPSLMQSSSSPGRSRPPPPSSSISGHDMSRRKPVFLLRRADESQYVNATTLLLAGGVDSDKERNIVLSLERGRVRVRRPSLTAATAAGSGGDARTLDPPTLEGTWIPLARARALASTCSLDHHLALFLSDNLPSLFPFPLAAVAPTADVAGAAAAAEAAVSAAAAAAALAASAAQTNVARDPRSVVLHPAPPARVRKASSSTRSRAPVDDVAASGAGPKPGGHDVQAVQTMPRLGTSFPTHRPTAEPVVTSVIGNAPARLAQLHARAPPAPAAAPQPSALAREQLKKRAQGKRPKVIGVPQPQSFFSDAHSRLHPHATSAMAASAGATGAAGPKKGVMPVSPSGRKFPAGAFRVPTAAAARARLTSASVAASAGPVRTAAATATIAGSRVDADLTEDETEDEDEANGATATDEDESMDEDDGDSARARMPPGAVRRRAGTVVPTAPSAVAAAAPPRLALHPRIFQRFPAPLSPGDAGRRTAAISPKVRAADYFTDSDSDEFATTSDDDDDATASDASDVRSAPRPAVNVPLPRVALGRDEETDSTSSESGSDDLAAVPARRRSTTAVVPPPPPFKRKVAREQCGSRESSTSQTRAAREWKGATTRARKSAAVAAAAAAAAAASAAPSVAVNTPPAPPPSTNGTATANGVAGRPKRTRAATTRPAASDAPSTTTTTRASRSRTKATPANVVAAPVRAAAPAALAPPPPPAAPARGAAVAVAKAAAGRPARRTSVRPLPAHDSTASESDEPVRHGNGGGGFETETDDDNDDDVIGGSRALTNGRRILAQLDAEAATESESESD</sequence>
<protein>
    <recommendedName>
        <fullName evidence="2">HTH APSES-type domain-containing protein</fullName>
    </recommendedName>
</protein>
<feature type="compositionally biased region" description="Low complexity" evidence="1">
    <location>
        <begin position="138"/>
        <end position="150"/>
    </location>
</feature>
<dbReference type="SUPFAM" id="SSF54616">
    <property type="entry name" value="DNA-binding domain of Mlu1-box binding protein MBP1"/>
    <property type="match status" value="1"/>
</dbReference>
<proteinExistence type="predicted"/>